<name>A0A314YI38_PRUYE</name>
<evidence type="ECO:0000313" key="1">
    <source>
        <dbReference type="EMBL" id="PQQ04128.1"/>
    </source>
</evidence>
<proteinExistence type="predicted"/>
<dbReference type="Proteomes" id="UP000250321">
    <property type="component" value="Unassembled WGS sequence"/>
</dbReference>
<evidence type="ECO:0000313" key="2">
    <source>
        <dbReference type="Proteomes" id="UP000250321"/>
    </source>
</evidence>
<protein>
    <submittedName>
        <fullName evidence="1">Uncharacterized protein</fullName>
    </submittedName>
</protein>
<dbReference type="EMBL" id="PJQY01001264">
    <property type="protein sequence ID" value="PQQ04128.1"/>
    <property type="molecule type" value="Genomic_DNA"/>
</dbReference>
<sequence>MSRLGAAPYQMNPNVYRTMVSVQALWWRVPNFEPTLNQMMHCFLLMKIPHQVVELDRADLSAVEQEEVNQVLAWPSIEKATDKLLVSDGLSSTTSESVNEAESK</sequence>
<comment type="caution">
    <text evidence="1">The sequence shown here is derived from an EMBL/GenBank/DDBJ whole genome shotgun (WGS) entry which is preliminary data.</text>
</comment>
<accession>A0A314YI38</accession>
<reference evidence="1 2" key="1">
    <citation type="submission" date="2018-02" db="EMBL/GenBank/DDBJ databases">
        <title>Draft genome of wild Prunus yedoensis var. nudiflora.</title>
        <authorList>
            <person name="Baek S."/>
            <person name="Kim J.-H."/>
            <person name="Choi K."/>
            <person name="Kim G.-B."/>
            <person name="Cho A."/>
            <person name="Jang H."/>
            <person name="Shin C.-H."/>
            <person name="Yu H.-J."/>
            <person name="Mun J.-H."/>
        </authorList>
    </citation>
    <scope>NUCLEOTIDE SEQUENCE [LARGE SCALE GENOMIC DNA]</scope>
    <source>
        <strain evidence="2">cv. Jeju island</strain>
        <tissue evidence="1">Leaf</tissue>
    </source>
</reference>
<dbReference type="AlphaFoldDB" id="A0A314YI38"/>
<gene>
    <name evidence="1" type="ORF">Pyn_41190</name>
</gene>
<keyword evidence="2" id="KW-1185">Reference proteome</keyword>
<organism evidence="1 2">
    <name type="scientific">Prunus yedoensis var. nudiflora</name>
    <dbReference type="NCBI Taxonomy" id="2094558"/>
    <lineage>
        <taxon>Eukaryota</taxon>
        <taxon>Viridiplantae</taxon>
        <taxon>Streptophyta</taxon>
        <taxon>Embryophyta</taxon>
        <taxon>Tracheophyta</taxon>
        <taxon>Spermatophyta</taxon>
        <taxon>Magnoliopsida</taxon>
        <taxon>eudicotyledons</taxon>
        <taxon>Gunneridae</taxon>
        <taxon>Pentapetalae</taxon>
        <taxon>rosids</taxon>
        <taxon>fabids</taxon>
        <taxon>Rosales</taxon>
        <taxon>Rosaceae</taxon>
        <taxon>Amygdaloideae</taxon>
        <taxon>Amygdaleae</taxon>
        <taxon>Prunus</taxon>
    </lineage>
</organism>